<dbReference type="PANTHER" id="PTHR35089:SF1">
    <property type="entry name" value="CHAPERONE PROTEIN SKP"/>
    <property type="match status" value="1"/>
</dbReference>
<dbReference type="AlphaFoldDB" id="A0A1M7FXU0"/>
<dbReference type="GO" id="GO:0051082">
    <property type="term" value="F:unfolded protein binding"/>
    <property type="evidence" value="ECO:0007669"/>
    <property type="project" value="InterPro"/>
</dbReference>
<dbReference type="GO" id="GO:0005829">
    <property type="term" value="C:cytosol"/>
    <property type="evidence" value="ECO:0007669"/>
    <property type="project" value="TreeGrafter"/>
</dbReference>
<evidence type="ECO:0000313" key="5">
    <source>
        <dbReference type="EMBL" id="SHM08942.1"/>
    </source>
</evidence>
<dbReference type="Proteomes" id="UP000184420">
    <property type="component" value="Unassembled WGS sequence"/>
</dbReference>
<feature type="chain" id="PRO_5009925984" evidence="4">
    <location>
        <begin position="24"/>
        <end position="201"/>
    </location>
</feature>
<dbReference type="Gene3D" id="3.30.910.20">
    <property type="entry name" value="Skp domain"/>
    <property type="match status" value="1"/>
</dbReference>
<dbReference type="SUPFAM" id="SSF111384">
    <property type="entry name" value="OmpH-like"/>
    <property type="match status" value="1"/>
</dbReference>
<evidence type="ECO:0000256" key="3">
    <source>
        <dbReference type="SAM" id="Coils"/>
    </source>
</evidence>
<organism evidence="5 6">
    <name type="scientific">Chitinophaga jiangningensis</name>
    <dbReference type="NCBI Taxonomy" id="1419482"/>
    <lineage>
        <taxon>Bacteria</taxon>
        <taxon>Pseudomonadati</taxon>
        <taxon>Bacteroidota</taxon>
        <taxon>Chitinophagia</taxon>
        <taxon>Chitinophagales</taxon>
        <taxon>Chitinophagaceae</taxon>
        <taxon>Chitinophaga</taxon>
    </lineage>
</organism>
<dbReference type="PANTHER" id="PTHR35089">
    <property type="entry name" value="CHAPERONE PROTEIN SKP"/>
    <property type="match status" value="1"/>
</dbReference>
<evidence type="ECO:0000256" key="1">
    <source>
        <dbReference type="ARBA" id="ARBA00009091"/>
    </source>
</evidence>
<keyword evidence="3" id="KW-0175">Coiled coil</keyword>
<dbReference type="RefSeq" id="WP_073083455.1">
    <property type="nucleotide sequence ID" value="NZ_FRBL01000006.1"/>
</dbReference>
<dbReference type="InterPro" id="IPR024930">
    <property type="entry name" value="Skp_dom_sf"/>
</dbReference>
<dbReference type="InterPro" id="IPR005632">
    <property type="entry name" value="Chaperone_Skp"/>
</dbReference>
<sequence length="201" mass="22843">MRTRNQIVTKGLLATLTAGLFMACQNNKSANNAPAASTTNNAATAASFKIAYVDLDSLEARFEYFKEKRAELEKKQQSMDNTLQAKARSLQNEFEDLQRRAQTLTQEQGENAQRSILAKKQQLEQEAAQMRATYSEQEAKFNDELQTRLDNFLEAFNKDKRFAYIFSYRKGVSNILWKDSNYDITAEVIKGMNEQGATPAK</sequence>
<dbReference type="STRING" id="1419482.SAMN05444266_106322"/>
<feature type="coiled-coil region" evidence="3">
    <location>
        <begin position="55"/>
        <end position="140"/>
    </location>
</feature>
<gene>
    <name evidence="5" type="ORF">SAMN05444266_106322</name>
</gene>
<protein>
    <submittedName>
        <fullName evidence="5">Periplasmic chaperone for outer membrane proteins Skp</fullName>
    </submittedName>
</protein>
<comment type="similarity">
    <text evidence="1">Belongs to the Skp family.</text>
</comment>
<keyword evidence="6" id="KW-1185">Reference proteome</keyword>
<evidence type="ECO:0000313" key="6">
    <source>
        <dbReference type="Proteomes" id="UP000184420"/>
    </source>
</evidence>
<dbReference type="GO" id="GO:0050821">
    <property type="term" value="P:protein stabilization"/>
    <property type="evidence" value="ECO:0007669"/>
    <property type="project" value="TreeGrafter"/>
</dbReference>
<reference evidence="5 6" key="1">
    <citation type="submission" date="2016-11" db="EMBL/GenBank/DDBJ databases">
        <authorList>
            <person name="Jaros S."/>
            <person name="Januszkiewicz K."/>
            <person name="Wedrychowicz H."/>
        </authorList>
    </citation>
    <scope>NUCLEOTIDE SEQUENCE [LARGE SCALE GENOMIC DNA]</scope>
    <source>
        <strain evidence="5 6">DSM 27406</strain>
    </source>
</reference>
<dbReference type="OrthoDB" id="1493259at2"/>
<accession>A0A1M7FXU0</accession>
<dbReference type="SMART" id="SM00935">
    <property type="entry name" value="OmpH"/>
    <property type="match status" value="1"/>
</dbReference>
<dbReference type="PROSITE" id="PS51257">
    <property type="entry name" value="PROKAR_LIPOPROTEIN"/>
    <property type="match status" value="1"/>
</dbReference>
<dbReference type="Pfam" id="PF03938">
    <property type="entry name" value="OmpH"/>
    <property type="match status" value="1"/>
</dbReference>
<evidence type="ECO:0000256" key="2">
    <source>
        <dbReference type="ARBA" id="ARBA00022729"/>
    </source>
</evidence>
<keyword evidence="2 4" id="KW-0732">Signal</keyword>
<proteinExistence type="inferred from homology"/>
<dbReference type="EMBL" id="FRBL01000006">
    <property type="protein sequence ID" value="SHM08942.1"/>
    <property type="molecule type" value="Genomic_DNA"/>
</dbReference>
<feature type="signal peptide" evidence="4">
    <location>
        <begin position="1"/>
        <end position="23"/>
    </location>
</feature>
<evidence type="ECO:0000256" key="4">
    <source>
        <dbReference type="SAM" id="SignalP"/>
    </source>
</evidence>
<name>A0A1M7FXU0_9BACT</name>